<dbReference type="InterPro" id="IPR013857">
    <property type="entry name" value="NADH-UbQ_OxRdtase-assoc_prot30"/>
</dbReference>
<accession>A0A7S0WPH9</accession>
<feature type="domain" description="NAD(P)-binding" evidence="3">
    <location>
        <begin position="470"/>
        <end position="555"/>
    </location>
</feature>
<feature type="domain" description="NAD(P)-binding" evidence="3">
    <location>
        <begin position="133"/>
        <end position="232"/>
    </location>
</feature>
<dbReference type="Pfam" id="PF13460">
    <property type="entry name" value="NAD_binding_10"/>
    <property type="match status" value="2"/>
</dbReference>
<dbReference type="PANTHER" id="PTHR15020:SF47">
    <property type="entry name" value="NAD(P)-BINDING DOMAIN-CONTAINING PROTEIN"/>
    <property type="match status" value="1"/>
</dbReference>
<dbReference type="InterPro" id="IPR016040">
    <property type="entry name" value="NAD(P)-bd_dom"/>
</dbReference>
<sequence>MLHKTSLQGLAGRSQRHAAPSVHGVAQTTRVLPVVRNSADQDPMPEDLSKLKSKFFKDAAQPSSQQGGGELIDNVNPYTLGRQARKAFDEVWSQLSNLASPTKSFVIDDTMEPNRDVEFVVPQAAYTTVLVVGATGRVGRVLTRKLLLRGYKVKALVRRRDGKARNEIEGLPSAVEVVEGDLGDVNSCQDAVRGVNKIIFCAAARTTLSADLTRVDDRGVVNIVKALQDEYIREAKRNRKKQSADAAPKGNASIGRSRVYSHKTKKEIADFSEVYHQLRWDVTFVGTPGDATGSMDGGDPMTKTKWAASSSATAEVTEEDHLAFSGQLYGRSAYAEVGAPLAANLPGGEHRTAKTEALVMRVRGDGQQYLLVVKTESGVSYGVRFFTRPGWLTVRLPWSSFRPDREGAAPLDPANITNMAIRFEAKRAGVVAMPARAGAKPAAPAPANGRFELEVDWIKALPSGDEPDVVLVSCAGGAREGNMDVAQIAKMVAAKRRGEEGLRASGLAYTIIRPGQLVDEPGGYRALVFDQGDRVSQPVSAADVADICLRALHEPAAVNKTFDVCYELPADASGDSLFELVSSVPDKSGQYLADAAKLLTKNT</sequence>
<reference evidence="4" key="1">
    <citation type="submission" date="2021-01" db="EMBL/GenBank/DDBJ databases">
        <authorList>
            <person name="Corre E."/>
            <person name="Pelletier E."/>
            <person name="Niang G."/>
            <person name="Scheremetjew M."/>
            <person name="Finn R."/>
            <person name="Kale V."/>
            <person name="Holt S."/>
            <person name="Cochrane G."/>
            <person name="Meng A."/>
            <person name="Brown T."/>
            <person name="Cohen L."/>
        </authorList>
    </citation>
    <scope>NUCLEOTIDE SEQUENCE</scope>
    <source>
        <strain evidence="4">SAG 11-49</strain>
    </source>
</reference>
<gene>
    <name evidence="4" type="ORF">CLEI1391_LOCUS7472</name>
</gene>
<dbReference type="PANTHER" id="PTHR15020">
    <property type="entry name" value="FLAVIN REDUCTASE-RELATED"/>
    <property type="match status" value="1"/>
</dbReference>
<name>A0A7S0WPH9_9CHLO</name>
<organism evidence="4">
    <name type="scientific">Chlamydomonas leiostraca</name>
    <dbReference type="NCBI Taxonomy" id="1034604"/>
    <lineage>
        <taxon>Eukaryota</taxon>
        <taxon>Viridiplantae</taxon>
        <taxon>Chlorophyta</taxon>
        <taxon>core chlorophytes</taxon>
        <taxon>Chlorophyceae</taxon>
        <taxon>CS clade</taxon>
        <taxon>Chlamydomonadales</taxon>
        <taxon>Chlamydomonadaceae</taxon>
        <taxon>Chlamydomonas</taxon>
    </lineage>
</organism>
<feature type="region of interest" description="Disordered" evidence="1">
    <location>
        <begin position="1"/>
        <end position="25"/>
    </location>
</feature>
<dbReference type="Pfam" id="PF08547">
    <property type="entry name" value="CIA30"/>
    <property type="match status" value="1"/>
</dbReference>
<dbReference type="SUPFAM" id="SSF51735">
    <property type="entry name" value="NAD(P)-binding Rossmann-fold domains"/>
    <property type="match status" value="1"/>
</dbReference>
<protein>
    <recommendedName>
        <fullName evidence="5">NADH:ubiquinone oxidoreductase intermediate-associated protein 30 domain-containing protein</fullName>
    </recommendedName>
</protein>
<feature type="domain" description="NADH:ubiquinone oxidoreductase intermediate-associated protein 30" evidence="2">
    <location>
        <begin position="309"/>
        <end position="430"/>
    </location>
</feature>
<dbReference type="SUPFAM" id="SSF49785">
    <property type="entry name" value="Galactose-binding domain-like"/>
    <property type="match status" value="1"/>
</dbReference>
<evidence type="ECO:0000259" key="3">
    <source>
        <dbReference type="Pfam" id="PF13460"/>
    </source>
</evidence>
<evidence type="ECO:0000256" key="1">
    <source>
        <dbReference type="SAM" id="MobiDB-lite"/>
    </source>
</evidence>
<dbReference type="EMBL" id="HBFB01013266">
    <property type="protein sequence ID" value="CAD8676486.1"/>
    <property type="molecule type" value="Transcribed_RNA"/>
</dbReference>
<proteinExistence type="predicted"/>
<evidence type="ECO:0000313" key="4">
    <source>
        <dbReference type="EMBL" id="CAD8676486.1"/>
    </source>
</evidence>
<dbReference type="InterPro" id="IPR036291">
    <property type="entry name" value="NAD(P)-bd_dom_sf"/>
</dbReference>
<evidence type="ECO:0000259" key="2">
    <source>
        <dbReference type="Pfam" id="PF08547"/>
    </source>
</evidence>
<evidence type="ECO:0008006" key="5">
    <source>
        <dbReference type="Google" id="ProtNLM"/>
    </source>
</evidence>
<dbReference type="Gene3D" id="3.40.50.720">
    <property type="entry name" value="NAD(P)-binding Rossmann-like Domain"/>
    <property type="match status" value="2"/>
</dbReference>
<feature type="region of interest" description="Disordered" evidence="1">
    <location>
        <begin position="237"/>
        <end position="259"/>
    </location>
</feature>
<dbReference type="InterPro" id="IPR008979">
    <property type="entry name" value="Galactose-bd-like_sf"/>
</dbReference>
<dbReference type="AlphaFoldDB" id="A0A7S0WPH9"/>